<reference evidence="2 3" key="1">
    <citation type="submission" date="2020-08" db="EMBL/GenBank/DDBJ databases">
        <title>Edaphobacter telluris sp. nov. and Acidobacterium dinghuensis sp. nov., two acidobacteria isolated from forest soil.</title>
        <authorList>
            <person name="Fu J."/>
            <person name="Qiu L."/>
        </authorList>
    </citation>
    <scope>NUCLEOTIDE SEQUENCE [LARGE SCALE GENOMIC DNA]</scope>
    <source>
        <strain evidence="2">4Y35</strain>
    </source>
</reference>
<keyword evidence="1" id="KW-0732">Signal</keyword>
<dbReference type="GO" id="GO:0006974">
    <property type="term" value="P:DNA damage response"/>
    <property type="evidence" value="ECO:0007669"/>
    <property type="project" value="TreeGrafter"/>
</dbReference>
<proteinExistence type="predicted"/>
<dbReference type="Gene3D" id="3.30.70.2970">
    <property type="entry name" value="Protein of unknown function (DUF541), domain 2"/>
    <property type="match status" value="1"/>
</dbReference>
<evidence type="ECO:0000256" key="1">
    <source>
        <dbReference type="SAM" id="SignalP"/>
    </source>
</evidence>
<dbReference type="Proteomes" id="UP000515312">
    <property type="component" value="Chromosome"/>
</dbReference>
<protein>
    <submittedName>
        <fullName evidence="2">SIMPL domain-containing protein</fullName>
    </submittedName>
</protein>
<evidence type="ECO:0000313" key="3">
    <source>
        <dbReference type="Proteomes" id="UP000515312"/>
    </source>
</evidence>
<gene>
    <name evidence="2" type="ORF">H7849_24460</name>
</gene>
<sequence length="243" mass="25891">MIIRKIAVSVAALGLLAAAQAQTIKVDKDNRTIAVTASDKAATNADLAVVHIGFQVFGPDEQSTYASGSTISNAIMDALKKSGVPDKAIESENQNLTPNNYHDPKDSEMDRAKKQFVLNQSWTVKTKPDDAAKVLHVAVEAGANQSGQIDWQSQDMNGLQAKAAANALAKAQVIAQQMAQGLNVKLSGLIYASNQAPESPVRPMPMMMERMGAVAKSNAFAPLAINPRQIEESSTVYAVFAIQ</sequence>
<dbReference type="RefSeq" id="WP_186743066.1">
    <property type="nucleotide sequence ID" value="NZ_CP060394.1"/>
</dbReference>
<dbReference type="Gene3D" id="3.30.110.170">
    <property type="entry name" value="Protein of unknown function (DUF541), domain 1"/>
    <property type="match status" value="1"/>
</dbReference>
<accession>A0A7G8BHU0</accession>
<dbReference type="InterPro" id="IPR052022">
    <property type="entry name" value="26kDa_periplasmic_antigen"/>
</dbReference>
<evidence type="ECO:0000313" key="2">
    <source>
        <dbReference type="EMBL" id="QNI32110.1"/>
    </source>
</evidence>
<dbReference type="EMBL" id="CP060394">
    <property type="protein sequence ID" value="QNI32110.1"/>
    <property type="molecule type" value="Genomic_DNA"/>
</dbReference>
<dbReference type="Pfam" id="PF04402">
    <property type="entry name" value="SIMPL"/>
    <property type="match status" value="1"/>
</dbReference>
<feature type="signal peptide" evidence="1">
    <location>
        <begin position="1"/>
        <end position="21"/>
    </location>
</feature>
<dbReference type="PANTHER" id="PTHR34387:SF2">
    <property type="entry name" value="SLR1258 PROTEIN"/>
    <property type="match status" value="1"/>
</dbReference>
<organism evidence="2 3">
    <name type="scientific">Alloacidobacterium dinghuense</name>
    <dbReference type="NCBI Taxonomy" id="2763107"/>
    <lineage>
        <taxon>Bacteria</taxon>
        <taxon>Pseudomonadati</taxon>
        <taxon>Acidobacteriota</taxon>
        <taxon>Terriglobia</taxon>
        <taxon>Terriglobales</taxon>
        <taxon>Acidobacteriaceae</taxon>
        <taxon>Alloacidobacterium</taxon>
    </lineage>
</organism>
<name>A0A7G8BHU0_9BACT</name>
<dbReference type="PANTHER" id="PTHR34387">
    <property type="entry name" value="SLR1258 PROTEIN"/>
    <property type="match status" value="1"/>
</dbReference>
<feature type="chain" id="PRO_5028815602" evidence="1">
    <location>
        <begin position="22"/>
        <end position="243"/>
    </location>
</feature>
<dbReference type="KEGG" id="adin:H7849_24460"/>
<dbReference type="InterPro" id="IPR007497">
    <property type="entry name" value="SIMPL/DUF541"/>
</dbReference>
<keyword evidence="3" id="KW-1185">Reference proteome</keyword>
<dbReference type="AlphaFoldDB" id="A0A7G8BHU0"/>